<keyword evidence="1" id="KW-0472">Membrane</keyword>
<gene>
    <name evidence="2" type="ORF">C923_00157</name>
</gene>
<sequence>MIGNLKHYININNMKNIKNKYIYKNYYYNVIIPLVFYVLNIKYTVLVCSIFGKHFKLYPFNYGIFLIYSQIIFYN</sequence>
<evidence type="ECO:0000313" key="3">
    <source>
        <dbReference type="Proteomes" id="UP000030697"/>
    </source>
</evidence>
<proteinExistence type="predicted"/>
<organism evidence="2 3">
    <name type="scientific">Plasmodium falciparum UGT5.1</name>
    <dbReference type="NCBI Taxonomy" id="1237627"/>
    <lineage>
        <taxon>Eukaryota</taxon>
        <taxon>Sar</taxon>
        <taxon>Alveolata</taxon>
        <taxon>Apicomplexa</taxon>
        <taxon>Aconoidasida</taxon>
        <taxon>Haemosporida</taxon>
        <taxon>Plasmodiidae</taxon>
        <taxon>Plasmodium</taxon>
        <taxon>Plasmodium (Laverania)</taxon>
    </lineage>
</organism>
<evidence type="ECO:0000256" key="1">
    <source>
        <dbReference type="SAM" id="Phobius"/>
    </source>
</evidence>
<name>W7JKB5_PLAFA</name>
<dbReference type="AlphaFoldDB" id="W7JKB5"/>
<accession>W7JKB5</accession>
<feature type="transmembrane region" description="Helical" evidence="1">
    <location>
        <begin position="26"/>
        <end position="45"/>
    </location>
</feature>
<dbReference type="Proteomes" id="UP000030697">
    <property type="component" value="Unassembled WGS sequence"/>
</dbReference>
<keyword evidence="1" id="KW-1133">Transmembrane helix</keyword>
<feature type="transmembrane region" description="Helical" evidence="1">
    <location>
        <begin position="57"/>
        <end position="74"/>
    </location>
</feature>
<reference evidence="2 3" key="1">
    <citation type="submission" date="2013-02" db="EMBL/GenBank/DDBJ databases">
        <title>The Genome Sequence of Plasmodium falciparum UGT5.1.</title>
        <authorList>
            <consortium name="The Broad Institute Genome Sequencing Platform"/>
            <consortium name="The Broad Institute Genome Sequencing Center for Infectious Disease"/>
            <person name="Neafsey D."/>
            <person name="Cheeseman I."/>
            <person name="Volkman S."/>
            <person name="Adams J."/>
            <person name="Walker B."/>
            <person name="Young S.K."/>
            <person name="Zeng Q."/>
            <person name="Gargeya S."/>
            <person name="Fitzgerald M."/>
            <person name="Haas B."/>
            <person name="Abouelleil A."/>
            <person name="Alvarado L."/>
            <person name="Arachchi H.M."/>
            <person name="Berlin A.M."/>
            <person name="Chapman S.B."/>
            <person name="Dewar J."/>
            <person name="Goldberg J."/>
            <person name="Griggs A."/>
            <person name="Gujja S."/>
            <person name="Hansen M."/>
            <person name="Howarth C."/>
            <person name="Imamovic A."/>
            <person name="Larimer J."/>
            <person name="McCowan C."/>
            <person name="Murphy C."/>
            <person name="Neiman D."/>
            <person name="Pearson M."/>
            <person name="Priest M."/>
            <person name="Roberts A."/>
            <person name="Saif S."/>
            <person name="Shea T."/>
            <person name="Sisk P."/>
            <person name="Sykes S."/>
            <person name="Wortman J."/>
            <person name="Nusbaum C."/>
            <person name="Birren B."/>
        </authorList>
    </citation>
    <scope>NUCLEOTIDE SEQUENCE [LARGE SCALE GENOMIC DNA]</scope>
    <source>
        <strain evidence="2 3">UGT5.1</strain>
    </source>
</reference>
<protein>
    <submittedName>
        <fullName evidence="2">Uncharacterized protein</fullName>
    </submittedName>
</protein>
<dbReference type="EMBL" id="KE124377">
    <property type="protein sequence ID" value="EWC79165.1"/>
    <property type="molecule type" value="Genomic_DNA"/>
</dbReference>
<evidence type="ECO:0000313" key="2">
    <source>
        <dbReference type="EMBL" id="EWC79165.1"/>
    </source>
</evidence>
<keyword evidence="1" id="KW-0812">Transmembrane</keyword>